<gene>
    <name evidence="2" type="ORF">D3W54_15305</name>
</gene>
<keyword evidence="3" id="KW-1185">Reference proteome</keyword>
<organism evidence="2 3">
    <name type="scientific">Komagataeibacter medellinensis</name>
    <dbReference type="NCBI Taxonomy" id="1177712"/>
    <lineage>
        <taxon>Bacteria</taxon>
        <taxon>Pseudomonadati</taxon>
        <taxon>Pseudomonadota</taxon>
        <taxon>Alphaproteobacteria</taxon>
        <taxon>Acetobacterales</taxon>
        <taxon>Acetobacteraceae</taxon>
        <taxon>Komagataeibacter</taxon>
    </lineage>
</organism>
<dbReference type="Proteomes" id="UP000427842">
    <property type="component" value="Unassembled WGS sequence"/>
</dbReference>
<evidence type="ECO:0000313" key="3">
    <source>
        <dbReference type="Proteomes" id="UP000427842"/>
    </source>
</evidence>
<comment type="caution">
    <text evidence="2">The sequence shown here is derived from an EMBL/GenBank/DDBJ whole genome shotgun (WGS) entry which is preliminary data.</text>
</comment>
<name>A0ABQ6VRH2_9PROT</name>
<protein>
    <submittedName>
        <fullName evidence="2">Transposase</fullName>
    </submittedName>
</protein>
<sequence>MGKENEKSVLREIRRQPQTFTGSRKAGRALPSGSSPVEGQISRLKMIKRTMSGRAGLELIRARVFSISCGRSEFSVKINTLTLP</sequence>
<feature type="compositionally biased region" description="Basic and acidic residues" evidence="1">
    <location>
        <begin position="1"/>
        <end position="15"/>
    </location>
</feature>
<accession>A0ABQ6VRH2</accession>
<evidence type="ECO:0000256" key="1">
    <source>
        <dbReference type="SAM" id="MobiDB-lite"/>
    </source>
</evidence>
<reference evidence="2 3" key="1">
    <citation type="submission" date="2018-09" db="EMBL/GenBank/DDBJ databases">
        <title>Genome sequence and characterization of the bcs clusters for the production of nanocellulose from the low pH resistant strain Komagataeibacter medellinensis ID13488.</title>
        <authorList>
            <person name="Hernandez-Arriaga A.M."/>
            <person name="Del Cerro C."/>
            <person name="Urbina L."/>
            <person name="Eceiza A."/>
            <person name="Retegi A."/>
            <person name="Prieto M.A."/>
        </authorList>
    </citation>
    <scope>NUCLEOTIDE SEQUENCE [LARGE SCALE GENOMIC DNA]</scope>
    <source>
        <strain evidence="2 3">ID13488</strain>
    </source>
</reference>
<feature type="region of interest" description="Disordered" evidence="1">
    <location>
        <begin position="1"/>
        <end position="37"/>
    </location>
</feature>
<dbReference type="EMBL" id="QYAZ01000002">
    <property type="protein sequence ID" value="KAB8122542.1"/>
    <property type="molecule type" value="Genomic_DNA"/>
</dbReference>
<evidence type="ECO:0000313" key="2">
    <source>
        <dbReference type="EMBL" id="KAB8122542.1"/>
    </source>
</evidence>
<proteinExistence type="predicted"/>